<dbReference type="EMBL" id="AVBG01000021">
    <property type="protein sequence ID" value="KGP89836.1"/>
    <property type="molecule type" value="Genomic_DNA"/>
</dbReference>
<feature type="signal peptide" evidence="4">
    <location>
        <begin position="1"/>
        <end position="20"/>
    </location>
</feature>
<dbReference type="Proteomes" id="UP000030153">
    <property type="component" value="Unassembled WGS sequence"/>
</dbReference>
<dbReference type="Gene3D" id="2.40.260.10">
    <property type="entry name" value="Sortase"/>
    <property type="match status" value="1"/>
</dbReference>
<dbReference type="AlphaFoldDB" id="A0A0A2UTP6"/>
<evidence type="ECO:0000256" key="4">
    <source>
        <dbReference type="SAM" id="SignalP"/>
    </source>
</evidence>
<accession>A0A0A2UTP6</accession>
<dbReference type="OrthoDB" id="525039at2"/>
<organism evidence="5 6">
    <name type="scientific">Pontibacillus chungwhensis BH030062</name>
    <dbReference type="NCBI Taxonomy" id="1385513"/>
    <lineage>
        <taxon>Bacteria</taxon>
        <taxon>Bacillati</taxon>
        <taxon>Bacillota</taxon>
        <taxon>Bacilli</taxon>
        <taxon>Bacillales</taxon>
        <taxon>Bacillaceae</taxon>
        <taxon>Pontibacillus</taxon>
    </lineage>
</organism>
<keyword evidence="1" id="KW-0378">Hydrolase</keyword>
<dbReference type="CDD" id="cd05829">
    <property type="entry name" value="Sortase_F"/>
    <property type="match status" value="1"/>
</dbReference>
<protein>
    <recommendedName>
        <fullName evidence="7">Peptidase C60</fullName>
    </recommendedName>
</protein>
<dbReference type="PROSITE" id="PS51257">
    <property type="entry name" value="PROKAR_LIPOPROTEIN"/>
    <property type="match status" value="1"/>
</dbReference>
<comment type="caution">
    <text evidence="5">The sequence shown here is derived from an EMBL/GenBank/DDBJ whole genome shotgun (WGS) entry which is preliminary data.</text>
</comment>
<proteinExistence type="predicted"/>
<evidence type="ECO:0000256" key="1">
    <source>
        <dbReference type="ARBA" id="ARBA00022801"/>
    </source>
</evidence>
<keyword evidence="6" id="KW-1185">Reference proteome</keyword>
<evidence type="ECO:0000313" key="5">
    <source>
        <dbReference type="EMBL" id="KGP89836.1"/>
    </source>
</evidence>
<evidence type="ECO:0000313" key="6">
    <source>
        <dbReference type="Proteomes" id="UP000030153"/>
    </source>
</evidence>
<evidence type="ECO:0000256" key="3">
    <source>
        <dbReference type="SAM" id="MobiDB-lite"/>
    </source>
</evidence>
<keyword evidence="4" id="KW-0732">Signal</keyword>
<dbReference type="eggNOG" id="COG3764">
    <property type="taxonomic scope" value="Bacteria"/>
</dbReference>
<feature type="chain" id="PRO_5039330733" description="Peptidase C60" evidence="4">
    <location>
        <begin position="21"/>
        <end position="213"/>
    </location>
</feature>
<evidence type="ECO:0008006" key="7">
    <source>
        <dbReference type="Google" id="ProtNLM"/>
    </source>
</evidence>
<dbReference type="SUPFAM" id="SSF63817">
    <property type="entry name" value="Sortase"/>
    <property type="match status" value="1"/>
</dbReference>
<evidence type="ECO:0000256" key="2">
    <source>
        <dbReference type="PIRSR" id="PIRSR605754-1"/>
    </source>
</evidence>
<dbReference type="InterPro" id="IPR005754">
    <property type="entry name" value="Sortase"/>
</dbReference>
<dbReference type="InterPro" id="IPR042001">
    <property type="entry name" value="Sortase_F"/>
</dbReference>
<feature type="compositionally biased region" description="Polar residues" evidence="3">
    <location>
        <begin position="35"/>
        <end position="69"/>
    </location>
</feature>
<feature type="active site" description="Acyl-thioester intermediate" evidence="2">
    <location>
        <position position="190"/>
    </location>
</feature>
<feature type="active site" description="Proton donor/acceptor" evidence="2">
    <location>
        <position position="124"/>
    </location>
</feature>
<name>A0A0A2UTP6_9BACI</name>
<dbReference type="InterPro" id="IPR023365">
    <property type="entry name" value="Sortase_dom-sf"/>
</dbReference>
<dbReference type="STRING" id="1385513.N780_16895"/>
<dbReference type="GO" id="GO:0016787">
    <property type="term" value="F:hydrolase activity"/>
    <property type="evidence" value="ECO:0007669"/>
    <property type="project" value="UniProtKB-KW"/>
</dbReference>
<feature type="region of interest" description="Disordered" evidence="3">
    <location>
        <begin position="32"/>
        <end position="69"/>
    </location>
</feature>
<reference evidence="5 6" key="1">
    <citation type="submission" date="2013-08" db="EMBL/GenBank/DDBJ databases">
        <title>Genome of Pontibacillus chungwhensis.</title>
        <authorList>
            <person name="Wang Q."/>
            <person name="Wang G."/>
        </authorList>
    </citation>
    <scope>NUCLEOTIDE SEQUENCE [LARGE SCALE GENOMIC DNA]</scope>
    <source>
        <strain evidence="5 6">BH030062</strain>
    </source>
</reference>
<gene>
    <name evidence="5" type="ORF">N780_16895</name>
</gene>
<dbReference type="Pfam" id="PF04203">
    <property type="entry name" value="Sortase"/>
    <property type="match status" value="1"/>
</dbReference>
<sequence>MKRMTIVFTLLLLTACNGEMVNTANETSLVEPEQATIQPLSSTSVNATRNGSESGQPTMLQEPEQNGISPTRIRIPAINVDAPIVQKRLNEEREMEVPDNGEDVGWFEPGTMPGNSGNAILAGHVDDRNGPAVFFDLKELEQGDLIYLTGKDGKELTFEVKKVIAYPKDNAPLHKIFGPSNQRNLNLLTCTGTFDHSIQDHEERLVVYTSLKP</sequence>